<dbReference type="STRING" id="456320.Mvol_1224"/>
<keyword evidence="2" id="KW-1185">Reference proteome</keyword>
<gene>
    <name evidence="1" type="ordered locus">Mvol_1224</name>
</gene>
<dbReference type="AlphaFoldDB" id="D7DUS1"/>
<organism evidence="1 2">
    <name type="scientific">Methanococcus voltae (strain ATCC BAA-1334 / A3)</name>
    <dbReference type="NCBI Taxonomy" id="456320"/>
    <lineage>
        <taxon>Archaea</taxon>
        <taxon>Methanobacteriati</taxon>
        <taxon>Methanobacteriota</taxon>
        <taxon>Methanomada group</taxon>
        <taxon>Methanococci</taxon>
        <taxon>Methanococcales</taxon>
        <taxon>Methanococcaceae</taxon>
        <taxon>Methanococcus</taxon>
    </lineage>
</organism>
<accession>D7DUS1</accession>
<protein>
    <recommendedName>
        <fullName evidence="3">DUF2117 domain-containing protein</fullName>
    </recommendedName>
</protein>
<dbReference type="InParanoid" id="D7DUS1"/>
<reference evidence="1 2" key="1">
    <citation type="submission" date="2010-05" db="EMBL/GenBank/DDBJ databases">
        <title>Complete sequence of Methanococcus voltae A3.</title>
        <authorList>
            <consortium name="US DOE Joint Genome Institute"/>
            <person name="Lucas S."/>
            <person name="Copeland A."/>
            <person name="Lapidus A."/>
            <person name="Cheng J.-F."/>
            <person name="Bruce D."/>
            <person name="Goodwin L."/>
            <person name="Pitluck S."/>
            <person name="Lowry S."/>
            <person name="Clum A."/>
            <person name="Land M."/>
            <person name="Hauser L."/>
            <person name="Kyrpides N."/>
            <person name="Mikhailova N."/>
            <person name="Whitman W.B."/>
            <person name="Woyke T."/>
        </authorList>
    </citation>
    <scope>NUCLEOTIDE SEQUENCE [LARGE SCALE GENOMIC DNA]</scope>
    <source>
        <strain evidence="2">ATCC BAA-1334 / A3</strain>
    </source>
</reference>
<sequence>MKNNFQNNKIKIGIVVHGPEIIDSRYAKKIIDIIKNYKFSSELEFEKEIYVKLGGTMGRVAVIDNNLEEIIDISEKLVPSKSLQKLGEFNDILFLLNYGKSKITGHTFGKIVINNSKVHKTVIQIERPGEKDGTILLWNKKYIGENLKNKKNNAEDNFKDNTYNERFESFVNGLINVISTEFNISVENCISKGMNVYYDELGNQCRKIHGVSPNESIMVNGIVVGRSKGEEVIIICKDGKIIDIKNAEVKWHGVEKLGDIDLNNIIIKTGMLRRHSNLCEDLNIDVKLNDVKNKNTDDKKVGKLIVIHHAGENTLEMLKKGPISAVLTIGDDTTTVCGDILARFGIKIIGITDGDKDEILDNPRLTNGSKVFKILNAKDDDVGDYIIENSTFEDLKSFEEHFISIFKLIENYSPKLKYTLEEINK</sequence>
<dbReference type="KEGG" id="mvo:Mvol_1224"/>
<dbReference type="FunCoup" id="D7DUS1">
    <property type="interactions" value="1"/>
</dbReference>
<evidence type="ECO:0000313" key="2">
    <source>
        <dbReference type="Proteomes" id="UP000007722"/>
    </source>
</evidence>
<dbReference type="EMBL" id="CP002057">
    <property type="protein sequence ID" value="ADI36881.1"/>
    <property type="molecule type" value="Genomic_DNA"/>
</dbReference>
<evidence type="ECO:0008006" key="3">
    <source>
        <dbReference type="Google" id="ProtNLM"/>
    </source>
</evidence>
<dbReference type="HOGENOM" id="CLU_038447_0_0_2"/>
<proteinExistence type="predicted"/>
<dbReference type="InterPro" id="IPR012032">
    <property type="entry name" value="UCP006598"/>
</dbReference>
<dbReference type="Pfam" id="PF09890">
    <property type="entry name" value="DUF2117"/>
    <property type="match status" value="1"/>
</dbReference>
<dbReference type="eggNOG" id="arCOG03231">
    <property type="taxonomic scope" value="Archaea"/>
</dbReference>
<name>D7DUS1_METV3</name>
<evidence type="ECO:0000313" key="1">
    <source>
        <dbReference type="EMBL" id="ADI36881.1"/>
    </source>
</evidence>
<dbReference type="Proteomes" id="UP000007722">
    <property type="component" value="Chromosome"/>
</dbReference>